<organism evidence="2 3">
    <name type="scientific">Lineolata rhizophorae</name>
    <dbReference type="NCBI Taxonomy" id="578093"/>
    <lineage>
        <taxon>Eukaryota</taxon>
        <taxon>Fungi</taxon>
        <taxon>Dikarya</taxon>
        <taxon>Ascomycota</taxon>
        <taxon>Pezizomycotina</taxon>
        <taxon>Dothideomycetes</taxon>
        <taxon>Dothideomycetes incertae sedis</taxon>
        <taxon>Lineolatales</taxon>
        <taxon>Lineolataceae</taxon>
        <taxon>Lineolata</taxon>
    </lineage>
</organism>
<name>A0A6A6P9D2_9PEZI</name>
<dbReference type="EMBL" id="MU001673">
    <property type="protein sequence ID" value="KAF2460387.1"/>
    <property type="molecule type" value="Genomic_DNA"/>
</dbReference>
<feature type="compositionally biased region" description="Low complexity" evidence="1">
    <location>
        <begin position="8"/>
        <end position="19"/>
    </location>
</feature>
<feature type="region of interest" description="Disordered" evidence="1">
    <location>
        <begin position="61"/>
        <end position="93"/>
    </location>
</feature>
<protein>
    <submittedName>
        <fullName evidence="2">Uncharacterized protein</fullName>
    </submittedName>
</protein>
<proteinExistence type="predicted"/>
<dbReference type="AlphaFoldDB" id="A0A6A6P9D2"/>
<gene>
    <name evidence="2" type="ORF">BDY21DRAFT_335252</name>
</gene>
<sequence>MIPSNFFLPTKLPTSSNTPTPTPTASYQPLPLPLTSGNSHLPPARQTASVDLAALRLQIPRPSIHTHASQFPIPSPPNQTRPQTQKKPLPQNI</sequence>
<accession>A0A6A6P9D2</accession>
<evidence type="ECO:0000313" key="3">
    <source>
        <dbReference type="Proteomes" id="UP000799766"/>
    </source>
</evidence>
<evidence type="ECO:0000256" key="1">
    <source>
        <dbReference type="SAM" id="MobiDB-lite"/>
    </source>
</evidence>
<feature type="compositionally biased region" description="Polar residues" evidence="1">
    <location>
        <begin position="80"/>
        <end position="93"/>
    </location>
</feature>
<keyword evidence="3" id="KW-1185">Reference proteome</keyword>
<feature type="region of interest" description="Disordered" evidence="1">
    <location>
        <begin position="1"/>
        <end position="45"/>
    </location>
</feature>
<dbReference type="Proteomes" id="UP000799766">
    <property type="component" value="Unassembled WGS sequence"/>
</dbReference>
<evidence type="ECO:0000313" key="2">
    <source>
        <dbReference type="EMBL" id="KAF2460387.1"/>
    </source>
</evidence>
<reference evidence="2" key="1">
    <citation type="journal article" date="2020" name="Stud. Mycol.">
        <title>101 Dothideomycetes genomes: a test case for predicting lifestyles and emergence of pathogens.</title>
        <authorList>
            <person name="Haridas S."/>
            <person name="Albert R."/>
            <person name="Binder M."/>
            <person name="Bloem J."/>
            <person name="Labutti K."/>
            <person name="Salamov A."/>
            <person name="Andreopoulos B."/>
            <person name="Baker S."/>
            <person name="Barry K."/>
            <person name="Bills G."/>
            <person name="Bluhm B."/>
            <person name="Cannon C."/>
            <person name="Castanera R."/>
            <person name="Culley D."/>
            <person name="Daum C."/>
            <person name="Ezra D."/>
            <person name="Gonzalez J."/>
            <person name="Henrissat B."/>
            <person name="Kuo A."/>
            <person name="Liang C."/>
            <person name="Lipzen A."/>
            <person name="Lutzoni F."/>
            <person name="Magnuson J."/>
            <person name="Mondo S."/>
            <person name="Nolan M."/>
            <person name="Ohm R."/>
            <person name="Pangilinan J."/>
            <person name="Park H.-J."/>
            <person name="Ramirez L."/>
            <person name="Alfaro M."/>
            <person name="Sun H."/>
            <person name="Tritt A."/>
            <person name="Yoshinaga Y."/>
            <person name="Zwiers L.-H."/>
            <person name="Turgeon B."/>
            <person name="Goodwin S."/>
            <person name="Spatafora J."/>
            <person name="Crous P."/>
            <person name="Grigoriev I."/>
        </authorList>
    </citation>
    <scope>NUCLEOTIDE SEQUENCE</scope>
    <source>
        <strain evidence="2">ATCC 16933</strain>
    </source>
</reference>